<accession>A0A1I7Y1H1</accession>
<dbReference type="WBParaSite" id="L893_g11690.t1">
    <property type="protein sequence ID" value="L893_g11690.t1"/>
    <property type="gene ID" value="L893_g11690"/>
</dbReference>
<keyword evidence="3" id="KW-1185">Reference proteome</keyword>
<feature type="chain" id="PRO_5009311690" evidence="2">
    <location>
        <begin position="27"/>
        <end position="78"/>
    </location>
</feature>
<reference evidence="4" key="1">
    <citation type="submission" date="2016-11" db="UniProtKB">
        <authorList>
            <consortium name="WormBaseParasite"/>
        </authorList>
    </citation>
    <scope>IDENTIFICATION</scope>
</reference>
<protein>
    <submittedName>
        <fullName evidence="4">Secreted protein</fullName>
    </submittedName>
</protein>
<proteinExistence type="predicted"/>
<name>A0A1I7Y1H1_9BILA</name>
<feature type="signal peptide" evidence="2">
    <location>
        <begin position="1"/>
        <end position="26"/>
    </location>
</feature>
<feature type="region of interest" description="Disordered" evidence="1">
    <location>
        <begin position="44"/>
        <end position="78"/>
    </location>
</feature>
<organism evidence="3 4">
    <name type="scientific">Steinernema glaseri</name>
    <dbReference type="NCBI Taxonomy" id="37863"/>
    <lineage>
        <taxon>Eukaryota</taxon>
        <taxon>Metazoa</taxon>
        <taxon>Ecdysozoa</taxon>
        <taxon>Nematoda</taxon>
        <taxon>Chromadorea</taxon>
        <taxon>Rhabditida</taxon>
        <taxon>Tylenchina</taxon>
        <taxon>Panagrolaimomorpha</taxon>
        <taxon>Strongyloidoidea</taxon>
        <taxon>Steinernematidae</taxon>
        <taxon>Steinernema</taxon>
    </lineage>
</organism>
<dbReference type="AlphaFoldDB" id="A0A1I7Y1H1"/>
<evidence type="ECO:0000313" key="4">
    <source>
        <dbReference type="WBParaSite" id="L893_g11690.t1"/>
    </source>
</evidence>
<keyword evidence="2" id="KW-0732">Signal</keyword>
<evidence type="ECO:0000256" key="2">
    <source>
        <dbReference type="SAM" id="SignalP"/>
    </source>
</evidence>
<sequence length="78" mass="8323">MIAARTSLLLLLLVFFFCIDARIAGGDREVPGARRVAKAAKRPIALRLDQQEANDTETETPTTVSPPPTAPSTTSKGT</sequence>
<evidence type="ECO:0000313" key="3">
    <source>
        <dbReference type="Proteomes" id="UP000095287"/>
    </source>
</evidence>
<dbReference type="Proteomes" id="UP000095287">
    <property type="component" value="Unplaced"/>
</dbReference>
<evidence type="ECO:0000256" key="1">
    <source>
        <dbReference type="SAM" id="MobiDB-lite"/>
    </source>
</evidence>